<reference evidence="2" key="2">
    <citation type="submission" date="2020-11" db="EMBL/GenBank/DDBJ databases">
        <authorList>
            <person name="McCartney M.A."/>
            <person name="Auch B."/>
            <person name="Kono T."/>
            <person name="Mallez S."/>
            <person name="Becker A."/>
            <person name="Gohl D.M."/>
            <person name="Silverstein K.A.T."/>
            <person name="Koren S."/>
            <person name="Bechman K.B."/>
            <person name="Herman A."/>
            <person name="Abrahante J.E."/>
            <person name="Garbe J."/>
        </authorList>
    </citation>
    <scope>NUCLEOTIDE SEQUENCE</scope>
    <source>
        <strain evidence="2">Duluth1</strain>
        <tissue evidence="2">Whole animal</tissue>
    </source>
</reference>
<evidence type="ECO:0000313" key="2">
    <source>
        <dbReference type="EMBL" id="KAH3872884.1"/>
    </source>
</evidence>
<evidence type="ECO:0000313" key="3">
    <source>
        <dbReference type="Proteomes" id="UP000828390"/>
    </source>
</evidence>
<keyword evidence="3" id="KW-1185">Reference proteome</keyword>
<proteinExistence type="predicted"/>
<accession>A0A9D4MAU5</accession>
<comment type="caution">
    <text evidence="2">The sequence shown here is derived from an EMBL/GenBank/DDBJ whole genome shotgun (WGS) entry which is preliminary data.</text>
</comment>
<organism evidence="2 3">
    <name type="scientific">Dreissena polymorpha</name>
    <name type="common">Zebra mussel</name>
    <name type="synonym">Mytilus polymorpha</name>
    <dbReference type="NCBI Taxonomy" id="45954"/>
    <lineage>
        <taxon>Eukaryota</taxon>
        <taxon>Metazoa</taxon>
        <taxon>Spiralia</taxon>
        <taxon>Lophotrochozoa</taxon>
        <taxon>Mollusca</taxon>
        <taxon>Bivalvia</taxon>
        <taxon>Autobranchia</taxon>
        <taxon>Heteroconchia</taxon>
        <taxon>Euheterodonta</taxon>
        <taxon>Imparidentia</taxon>
        <taxon>Neoheterodontei</taxon>
        <taxon>Myida</taxon>
        <taxon>Dreissenoidea</taxon>
        <taxon>Dreissenidae</taxon>
        <taxon>Dreissena</taxon>
    </lineage>
</organism>
<sequence>MDSAKLSKNTHLGISRDYPREISEARKDLWPDFKAARDKYGSKNLKMLFPTVSARLGLSGTCSPIGKVYCAVSETRMLPPALINASRKSLQIMPSVLTLNNRDKARCLQRNPNLCKRYNQPQTMMNRTQLSRNRKNRQSHPPNCHRNSPDT</sequence>
<name>A0A9D4MAU5_DREPO</name>
<protein>
    <submittedName>
        <fullName evidence="2">Uncharacterized protein</fullName>
    </submittedName>
</protein>
<feature type="region of interest" description="Disordered" evidence="1">
    <location>
        <begin position="117"/>
        <end position="151"/>
    </location>
</feature>
<feature type="compositionally biased region" description="Polar residues" evidence="1">
    <location>
        <begin position="119"/>
        <end position="131"/>
    </location>
</feature>
<dbReference type="AlphaFoldDB" id="A0A9D4MAU5"/>
<dbReference type="Proteomes" id="UP000828390">
    <property type="component" value="Unassembled WGS sequence"/>
</dbReference>
<reference evidence="2" key="1">
    <citation type="journal article" date="2019" name="bioRxiv">
        <title>The Genome of the Zebra Mussel, Dreissena polymorpha: A Resource for Invasive Species Research.</title>
        <authorList>
            <person name="McCartney M.A."/>
            <person name="Auch B."/>
            <person name="Kono T."/>
            <person name="Mallez S."/>
            <person name="Zhang Y."/>
            <person name="Obille A."/>
            <person name="Becker A."/>
            <person name="Abrahante J.E."/>
            <person name="Garbe J."/>
            <person name="Badalamenti J.P."/>
            <person name="Herman A."/>
            <person name="Mangelson H."/>
            <person name="Liachko I."/>
            <person name="Sullivan S."/>
            <person name="Sone E.D."/>
            <person name="Koren S."/>
            <person name="Silverstein K.A.T."/>
            <person name="Beckman K.B."/>
            <person name="Gohl D.M."/>
        </authorList>
    </citation>
    <scope>NUCLEOTIDE SEQUENCE</scope>
    <source>
        <strain evidence="2">Duluth1</strain>
        <tissue evidence="2">Whole animal</tissue>
    </source>
</reference>
<dbReference type="EMBL" id="JAIWYP010000002">
    <property type="protein sequence ID" value="KAH3872884.1"/>
    <property type="molecule type" value="Genomic_DNA"/>
</dbReference>
<evidence type="ECO:0000256" key="1">
    <source>
        <dbReference type="SAM" id="MobiDB-lite"/>
    </source>
</evidence>
<gene>
    <name evidence="2" type="ORF">DPMN_036107</name>
</gene>